<reference evidence="6" key="2">
    <citation type="submission" date="2016-11" db="EMBL/GenBank/DDBJ databases">
        <authorList>
            <person name="Varghese N."/>
            <person name="Submissions S."/>
        </authorList>
    </citation>
    <scope>NUCLEOTIDE SEQUENCE [LARGE SCALE GENOMIC DNA]</scope>
    <source>
        <strain evidence="6">DX253</strain>
    </source>
</reference>
<keyword evidence="6" id="KW-1185">Reference proteome</keyword>
<dbReference type="PATRIC" id="fig|797209.4.peg.435"/>
<protein>
    <submittedName>
        <fullName evidence="3">Uncharacterized protein</fullName>
    </submittedName>
</protein>
<keyword evidence="2" id="KW-0812">Transmembrane</keyword>
<gene>
    <name evidence="4" type="ORF">SAMN05444342_2041</name>
    <name evidence="3" type="ORF">ZOD2009_02230</name>
</gene>
<evidence type="ECO:0000313" key="6">
    <source>
        <dbReference type="Proteomes" id="UP000184203"/>
    </source>
</evidence>
<dbReference type="STRING" id="797209.GCA_000376445_01769"/>
<evidence type="ECO:0000256" key="2">
    <source>
        <dbReference type="SAM" id="Phobius"/>
    </source>
</evidence>
<feature type="transmembrane region" description="Helical" evidence="2">
    <location>
        <begin position="84"/>
        <end position="111"/>
    </location>
</feature>
<keyword evidence="2" id="KW-1133">Transmembrane helix</keyword>
<dbReference type="EMBL" id="AEMG01000002">
    <property type="protein sequence ID" value="EFW93923.1"/>
    <property type="molecule type" value="Genomic_DNA"/>
</dbReference>
<keyword evidence="2" id="KW-0472">Membrane</keyword>
<name>E7QNC8_HALPU</name>
<evidence type="ECO:0000256" key="1">
    <source>
        <dbReference type="SAM" id="MobiDB-lite"/>
    </source>
</evidence>
<evidence type="ECO:0000313" key="5">
    <source>
        <dbReference type="Proteomes" id="UP000003751"/>
    </source>
</evidence>
<reference evidence="3 5" key="1">
    <citation type="journal article" date="2014" name="ISME J.">
        <title>Trehalose/2-sulfotrehalose biosynthesis and glycine-betaine uptake are widely spread mechanisms for osmoadaptation in the Halobacteriales.</title>
        <authorList>
            <person name="Youssef N.H."/>
            <person name="Savage-Ashlock K.N."/>
            <person name="McCully A.L."/>
            <person name="Luedtke B."/>
            <person name="Shaw E.I."/>
            <person name="Hoff W.D."/>
            <person name="Elshahed M.S."/>
        </authorList>
    </citation>
    <scope>NUCLEOTIDE SEQUENCE [LARGE SCALE GENOMIC DNA]</scope>
    <source>
        <strain evidence="3 5">DX253</strain>
    </source>
</reference>
<evidence type="ECO:0000313" key="3">
    <source>
        <dbReference type="EMBL" id="EFW93923.1"/>
    </source>
</evidence>
<dbReference type="Proteomes" id="UP000003751">
    <property type="component" value="Unassembled WGS sequence"/>
</dbReference>
<dbReference type="Proteomes" id="UP000184203">
    <property type="component" value="Unassembled WGS sequence"/>
</dbReference>
<sequence>MGTIAVLAVALLLAAATGAYRLFSYCAALFIVANFAAAAVERNDGELNLAPYTWLLVGLAAVFVAGFSIIWLQWHPGVTDYTYVLGLPVSTLAYFVFLWLLPILGAVYYALVFPDIGSDDVVDDLMDDVRRVQGRKQLPLSVARTEPDGGESGGADPGGKSPQTDGGDRR</sequence>
<accession>E7QNC8</accession>
<dbReference type="EMBL" id="FRAN01000002">
    <property type="protein sequence ID" value="SHK66747.1"/>
    <property type="molecule type" value="Genomic_DNA"/>
</dbReference>
<dbReference type="eggNOG" id="arCOG10742">
    <property type="taxonomic scope" value="Archaea"/>
</dbReference>
<proteinExistence type="predicted"/>
<dbReference type="AlphaFoldDB" id="E7QNC8"/>
<organism evidence="3 5">
    <name type="scientific">Haladaptatus paucihalophilus DX253</name>
    <dbReference type="NCBI Taxonomy" id="797209"/>
    <lineage>
        <taxon>Archaea</taxon>
        <taxon>Methanobacteriati</taxon>
        <taxon>Methanobacteriota</taxon>
        <taxon>Stenosarchaea group</taxon>
        <taxon>Halobacteria</taxon>
        <taxon>Halobacteriales</taxon>
        <taxon>Haladaptataceae</taxon>
        <taxon>Haladaptatus</taxon>
    </lineage>
</organism>
<evidence type="ECO:0000313" key="4">
    <source>
        <dbReference type="EMBL" id="SHK66747.1"/>
    </source>
</evidence>
<dbReference type="OrthoDB" id="307011at2157"/>
<feature type="transmembrane region" description="Helical" evidence="2">
    <location>
        <begin position="52"/>
        <end position="72"/>
    </location>
</feature>
<feature type="region of interest" description="Disordered" evidence="1">
    <location>
        <begin position="136"/>
        <end position="170"/>
    </location>
</feature>
<reference evidence="4" key="3">
    <citation type="submission" date="2016-11" db="EMBL/GenBank/DDBJ databases">
        <authorList>
            <person name="Jaros S."/>
            <person name="Januszkiewicz K."/>
            <person name="Wedrychowicz H."/>
        </authorList>
    </citation>
    <scope>NUCLEOTIDE SEQUENCE [LARGE SCALE GENOMIC DNA]</scope>
    <source>
        <strain evidence="4">DX253</strain>
    </source>
</reference>